<organism evidence="2 3">
    <name type="scientific">Haemonchus contortus</name>
    <name type="common">Barber pole worm</name>
    <dbReference type="NCBI Taxonomy" id="6289"/>
    <lineage>
        <taxon>Eukaryota</taxon>
        <taxon>Metazoa</taxon>
        <taxon>Ecdysozoa</taxon>
        <taxon>Nematoda</taxon>
        <taxon>Chromadorea</taxon>
        <taxon>Rhabditida</taxon>
        <taxon>Rhabditina</taxon>
        <taxon>Rhabditomorpha</taxon>
        <taxon>Strongyloidea</taxon>
        <taxon>Trichostrongylidae</taxon>
        <taxon>Haemonchus</taxon>
    </lineage>
</organism>
<proteinExistence type="predicted"/>
<dbReference type="AlphaFoldDB" id="A0A7I4Y0D7"/>
<dbReference type="WBParaSite" id="HCON_00037957-00001">
    <property type="protein sequence ID" value="HCON_00037957-00001"/>
    <property type="gene ID" value="HCON_00037957"/>
</dbReference>
<keyword evidence="1" id="KW-0472">Membrane</keyword>
<keyword evidence="2" id="KW-1185">Reference proteome</keyword>
<evidence type="ECO:0000256" key="1">
    <source>
        <dbReference type="SAM" id="Phobius"/>
    </source>
</evidence>
<keyword evidence="1" id="KW-1133">Transmembrane helix</keyword>
<evidence type="ECO:0000313" key="2">
    <source>
        <dbReference type="Proteomes" id="UP000025227"/>
    </source>
</evidence>
<protein>
    <submittedName>
        <fullName evidence="3">Uncharacterized protein</fullName>
    </submittedName>
</protein>
<dbReference type="Proteomes" id="UP000025227">
    <property type="component" value="Unplaced"/>
</dbReference>
<reference evidence="3" key="1">
    <citation type="submission" date="2020-12" db="UniProtKB">
        <authorList>
            <consortium name="WormBaseParasite"/>
        </authorList>
    </citation>
    <scope>IDENTIFICATION</scope>
    <source>
        <strain evidence="3">MHco3</strain>
    </source>
</reference>
<sequence length="46" mass="5463">MKVLSLPVQFLTLVCILLSIGSTMSFRHRHRHLPRPRPHHRPWPRG</sequence>
<evidence type="ECO:0000313" key="3">
    <source>
        <dbReference type="WBParaSite" id="HCON_00037957-00001"/>
    </source>
</evidence>
<accession>A0A7I4Y0D7</accession>
<keyword evidence="1" id="KW-0812">Transmembrane</keyword>
<name>A0A7I4Y0D7_HAECO</name>
<feature type="transmembrane region" description="Helical" evidence="1">
    <location>
        <begin position="6"/>
        <end position="26"/>
    </location>
</feature>